<reference evidence="1 2" key="1">
    <citation type="submission" date="2012-05" db="EMBL/GenBank/DDBJ databases">
        <authorList>
            <person name="Weinstock G."/>
            <person name="Sodergren E."/>
            <person name="Lobos E.A."/>
            <person name="Fulton L."/>
            <person name="Fulton R."/>
            <person name="Courtney L."/>
            <person name="Fronick C."/>
            <person name="O'Laughlin M."/>
            <person name="Godfrey J."/>
            <person name="Wilson R.M."/>
            <person name="Miner T."/>
            <person name="Farmer C."/>
            <person name="Delehaunty K."/>
            <person name="Cordes M."/>
            <person name="Minx P."/>
            <person name="Tomlinson C."/>
            <person name="Chen J."/>
            <person name="Wollam A."/>
            <person name="Pepin K.H."/>
            <person name="Bhonagiri V."/>
            <person name="Zhang X."/>
            <person name="Suruliraj S."/>
            <person name="Warren W."/>
            <person name="Mitreva M."/>
            <person name="Mardis E.R."/>
            <person name="Wilson R.K."/>
        </authorList>
    </citation>
    <scope>NUCLEOTIDE SEQUENCE [LARGE SCALE GENOMIC DNA]</scope>
    <source>
        <strain evidence="1 2">F0055</strain>
    </source>
</reference>
<proteinExistence type="predicted"/>
<dbReference type="Proteomes" id="UP000010433">
    <property type="component" value="Unassembled WGS sequence"/>
</dbReference>
<keyword evidence="2" id="KW-1185">Reference proteome</keyword>
<evidence type="ECO:0000313" key="2">
    <source>
        <dbReference type="Proteomes" id="UP000010433"/>
    </source>
</evidence>
<name>L1NE07_9BACT</name>
<comment type="caution">
    <text evidence="1">The sequence shown here is derived from an EMBL/GenBank/DDBJ whole genome shotgun (WGS) entry which is preliminary data.</text>
</comment>
<dbReference type="AlphaFoldDB" id="L1NE07"/>
<sequence length="44" mass="5320">MDIFFASFLYCTTKRHKKLSKGTRLESFAYWEYAVLRARVRKSN</sequence>
<dbReference type="EMBL" id="AMEP01000067">
    <property type="protein sequence ID" value="EKY01571.1"/>
    <property type="molecule type" value="Genomic_DNA"/>
</dbReference>
<organism evidence="1 2">
    <name type="scientific">Hoylesella saccharolytica F0055</name>
    <dbReference type="NCBI Taxonomy" id="1127699"/>
    <lineage>
        <taxon>Bacteria</taxon>
        <taxon>Pseudomonadati</taxon>
        <taxon>Bacteroidota</taxon>
        <taxon>Bacteroidia</taxon>
        <taxon>Bacteroidales</taxon>
        <taxon>Prevotellaceae</taxon>
        <taxon>Hoylesella</taxon>
    </lineage>
</organism>
<dbReference type="PATRIC" id="fig|1127699.3.peg.919"/>
<dbReference type="STRING" id="1127699.HMPREF9151_00995"/>
<dbReference type="HOGENOM" id="CLU_3220297_0_0_10"/>
<accession>L1NE07</accession>
<gene>
    <name evidence="1" type="ORF">HMPREF9151_00995</name>
</gene>
<evidence type="ECO:0000313" key="1">
    <source>
        <dbReference type="EMBL" id="EKY01571.1"/>
    </source>
</evidence>
<protein>
    <submittedName>
        <fullName evidence="1">Uncharacterized protein</fullName>
    </submittedName>
</protein>